<evidence type="ECO:0000313" key="6">
    <source>
        <dbReference type="EMBL" id="MCQ4083666.1"/>
    </source>
</evidence>
<keyword evidence="2" id="KW-0479">Metal-binding</keyword>
<dbReference type="SMART" id="SM00704">
    <property type="entry name" value="ZnF_CDGSH"/>
    <property type="match status" value="1"/>
</dbReference>
<dbReference type="Gene3D" id="3.40.5.90">
    <property type="entry name" value="CDGSH iron-sulfur domain, mitoNEET-type"/>
    <property type="match status" value="1"/>
</dbReference>
<reference evidence="6" key="1">
    <citation type="submission" date="2022-06" db="EMBL/GenBank/DDBJ databases">
        <title>Draft genome sequence of Streptomyces sp. RB6PN25 isolated from peat swamp forest in Thailand.</title>
        <authorList>
            <person name="Duangmal K."/>
            <person name="Klaysubun C."/>
        </authorList>
    </citation>
    <scope>NUCLEOTIDE SEQUENCE</scope>
    <source>
        <strain evidence="6">RB6PN25</strain>
    </source>
</reference>
<dbReference type="EMBL" id="JANFNG010000024">
    <property type="protein sequence ID" value="MCQ4083666.1"/>
    <property type="molecule type" value="Genomic_DNA"/>
</dbReference>
<accession>A0ABT1Q152</accession>
<evidence type="ECO:0000256" key="2">
    <source>
        <dbReference type="ARBA" id="ARBA00022723"/>
    </source>
</evidence>
<name>A0ABT1Q152_9ACTN</name>
<keyword evidence="7" id="KW-1185">Reference proteome</keyword>
<dbReference type="InterPro" id="IPR042216">
    <property type="entry name" value="MitoNEET_CISD"/>
</dbReference>
<protein>
    <submittedName>
        <fullName evidence="6">CDGSH iron-sulfur domain-containing protein</fullName>
    </submittedName>
</protein>
<organism evidence="6 7">
    <name type="scientific">Streptomyces humicola</name>
    <dbReference type="NCBI Taxonomy" id="2953240"/>
    <lineage>
        <taxon>Bacteria</taxon>
        <taxon>Bacillati</taxon>
        <taxon>Actinomycetota</taxon>
        <taxon>Actinomycetes</taxon>
        <taxon>Kitasatosporales</taxon>
        <taxon>Streptomycetaceae</taxon>
        <taxon>Streptomyces</taxon>
    </lineage>
</organism>
<keyword evidence="3" id="KW-0408">Iron</keyword>
<feature type="domain" description="Iron-binding zinc finger CDGSH type" evidence="5">
    <location>
        <begin position="24"/>
        <end position="68"/>
    </location>
</feature>
<sequence length="73" mass="8351">MPTERNAPDLRRVRLVKDGPMLVDGPVEVELEDGTRVTSDRFVVAVCRCRRSASYPWCDTSHRRGRRPRESPG</sequence>
<comment type="caution">
    <text evidence="6">The sequence shown here is derived from an EMBL/GenBank/DDBJ whole genome shotgun (WGS) entry which is preliminary data.</text>
</comment>
<evidence type="ECO:0000256" key="4">
    <source>
        <dbReference type="ARBA" id="ARBA00023014"/>
    </source>
</evidence>
<keyword evidence="1" id="KW-0001">2Fe-2S</keyword>
<dbReference type="Pfam" id="PF09360">
    <property type="entry name" value="zf-CDGSH"/>
    <property type="match status" value="1"/>
</dbReference>
<gene>
    <name evidence="6" type="ORF">NGB36_24475</name>
</gene>
<keyword evidence="4" id="KW-0411">Iron-sulfur</keyword>
<evidence type="ECO:0000256" key="1">
    <source>
        <dbReference type="ARBA" id="ARBA00022714"/>
    </source>
</evidence>
<dbReference type="InterPro" id="IPR018967">
    <property type="entry name" value="FeS-contain_CDGSH-typ"/>
</dbReference>
<evidence type="ECO:0000313" key="7">
    <source>
        <dbReference type="Proteomes" id="UP001057702"/>
    </source>
</evidence>
<evidence type="ECO:0000259" key="5">
    <source>
        <dbReference type="SMART" id="SM00704"/>
    </source>
</evidence>
<evidence type="ECO:0000256" key="3">
    <source>
        <dbReference type="ARBA" id="ARBA00023004"/>
    </source>
</evidence>
<dbReference type="Proteomes" id="UP001057702">
    <property type="component" value="Unassembled WGS sequence"/>
</dbReference>
<proteinExistence type="predicted"/>